<dbReference type="KEGG" id="efal:FH779_02975"/>
<dbReference type="Proteomes" id="UP000510643">
    <property type="component" value="Chromosome"/>
</dbReference>
<evidence type="ECO:0000313" key="4">
    <source>
        <dbReference type="Proteomes" id="UP000254737"/>
    </source>
</evidence>
<evidence type="ECO:0000313" key="3">
    <source>
        <dbReference type="EMBL" id="STD54600.1"/>
    </source>
</evidence>
<dbReference type="Proteomes" id="UP000254737">
    <property type="component" value="Unassembled WGS sequence"/>
</dbReference>
<feature type="signal peptide" evidence="1">
    <location>
        <begin position="1"/>
        <end position="27"/>
    </location>
</feature>
<name>A0A376G4J6_9FLAO</name>
<keyword evidence="1" id="KW-0732">Signal</keyword>
<reference evidence="3 4" key="1">
    <citation type="submission" date="2018-06" db="EMBL/GenBank/DDBJ databases">
        <authorList>
            <consortium name="Pathogen Informatics"/>
            <person name="Doyle S."/>
        </authorList>
    </citation>
    <scope>NUCLEOTIDE SEQUENCE [LARGE SCALE GENOMIC DNA]</scope>
    <source>
        <strain evidence="3 4">NCTC13456</strain>
    </source>
</reference>
<evidence type="ECO:0000313" key="2">
    <source>
        <dbReference type="EMBL" id="QLL57111.1"/>
    </source>
</evidence>
<dbReference type="PROSITE" id="PS51257">
    <property type="entry name" value="PROKAR_LIPOPROTEIN"/>
    <property type="match status" value="1"/>
</dbReference>
<dbReference type="EMBL" id="CP040908">
    <property type="protein sequence ID" value="QLL57111.1"/>
    <property type="molecule type" value="Genomic_DNA"/>
</dbReference>
<dbReference type="EMBL" id="UFXS01000001">
    <property type="protein sequence ID" value="STD54600.1"/>
    <property type="molecule type" value="Genomic_DNA"/>
</dbReference>
<evidence type="ECO:0000256" key="1">
    <source>
        <dbReference type="SAM" id="SignalP"/>
    </source>
</evidence>
<sequence length="149" mass="16068">MKQFIKTILNKVILVCVFASLFQGCNSDDGVVSCVPNTIVNVSININLPLYSNLNNPGGWVYVDGATAGSRGLIVVRTASGFKAYDRNAPHICPGAETTLYVKNDISIVCDADNSEWILLTGQPTKVANRAPRTYQVYVNANGTLTITN</sequence>
<proteinExistence type="predicted"/>
<dbReference type="RefSeq" id="WP_114999220.1">
    <property type="nucleotide sequence ID" value="NZ_CP040908.1"/>
</dbReference>
<evidence type="ECO:0008006" key="6">
    <source>
        <dbReference type="Google" id="ProtNLM"/>
    </source>
</evidence>
<keyword evidence="5" id="KW-1185">Reference proteome</keyword>
<protein>
    <recommendedName>
        <fullName evidence="6">Rieske domain-containing protein</fullName>
    </recommendedName>
</protein>
<feature type="chain" id="PRO_5044586274" description="Rieske domain-containing protein" evidence="1">
    <location>
        <begin position="28"/>
        <end position="149"/>
    </location>
</feature>
<evidence type="ECO:0000313" key="5">
    <source>
        <dbReference type="Proteomes" id="UP000510643"/>
    </source>
</evidence>
<dbReference type="STRING" id="343874.GCA_000805695_00256"/>
<dbReference type="GeneID" id="78400398"/>
<reference evidence="2 5" key="2">
    <citation type="submission" date="2019-06" db="EMBL/GenBank/DDBJ databases">
        <title>Emergence of pandrug resistant Empedobacter falsenii in China.</title>
        <authorList>
            <person name="Dong N."/>
            <person name="Chen S."/>
            <person name="Zhang R."/>
        </authorList>
    </citation>
    <scope>NUCLEOTIDE SEQUENCE [LARGE SCALE GENOMIC DNA]</scope>
    <source>
        <strain evidence="2 5">1681-1</strain>
    </source>
</reference>
<organism evidence="3 4">
    <name type="scientific">Empedobacter falsenii</name>
    <dbReference type="NCBI Taxonomy" id="343874"/>
    <lineage>
        <taxon>Bacteria</taxon>
        <taxon>Pseudomonadati</taxon>
        <taxon>Bacteroidota</taxon>
        <taxon>Flavobacteriia</taxon>
        <taxon>Flavobacteriales</taxon>
        <taxon>Weeksellaceae</taxon>
        <taxon>Empedobacter</taxon>
    </lineage>
</organism>
<gene>
    <name evidence="2" type="ORF">FH779_02975</name>
    <name evidence="3" type="ORF">NCTC13456_01102</name>
</gene>
<dbReference type="AlphaFoldDB" id="A0A376G4J6"/>
<accession>A0A376G4J6</accession>